<dbReference type="NCBIfam" id="NF009492">
    <property type="entry name" value="PRK12853.1-3"/>
    <property type="match status" value="1"/>
</dbReference>
<dbReference type="PRINTS" id="PR00079">
    <property type="entry name" value="G6PDHDRGNASE"/>
</dbReference>
<feature type="domain" description="Glucose-6-phosphate dehydrogenase NAD-binding" evidence="8">
    <location>
        <begin position="6"/>
        <end position="182"/>
    </location>
</feature>
<comment type="function">
    <text evidence="6">Catalyzes the oxidation of glucose 6-phosphate to 6-phosphogluconolactone.</text>
</comment>
<comment type="pathway">
    <text evidence="1 6">Carbohydrate degradation; pentose phosphate pathway; D-ribulose 5-phosphate from D-glucose 6-phosphate (oxidative stage): step 1/3.</text>
</comment>
<dbReference type="NCBIfam" id="TIGR00871">
    <property type="entry name" value="zwf"/>
    <property type="match status" value="1"/>
</dbReference>
<gene>
    <name evidence="6" type="primary">zwf</name>
    <name evidence="10" type="ORF">HIR71_14985</name>
</gene>
<evidence type="ECO:0000256" key="5">
    <source>
        <dbReference type="ARBA" id="ARBA00023277"/>
    </source>
</evidence>
<dbReference type="PANTHER" id="PTHR23429:SF0">
    <property type="entry name" value="GLUCOSE-6-PHOSPHATE 1-DEHYDROGENASE"/>
    <property type="match status" value="1"/>
</dbReference>
<feature type="binding site" evidence="6">
    <location>
        <begin position="9"/>
        <end position="16"/>
    </location>
    <ligand>
        <name>NADP(+)</name>
        <dbReference type="ChEBI" id="CHEBI:58349"/>
    </ligand>
</feature>
<keyword evidence="11" id="KW-1185">Reference proteome</keyword>
<feature type="binding site" evidence="6">
    <location>
        <position position="230"/>
    </location>
    <ligand>
        <name>substrate</name>
    </ligand>
</feature>
<dbReference type="PIRSF" id="PIRSF000110">
    <property type="entry name" value="G6PD"/>
    <property type="match status" value="1"/>
</dbReference>
<feature type="binding site" evidence="6">
    <location>
        <position position="211"/>
    </location>
    <ligand>
        <name>substrate</name>
    </ligand>
</feature>
<evidence type="ECO:0000256" key="6">
    <source>
        <dbReference type="HAMAP-Rule" id="MF_00966"/>
    </source>
</evidence>
<dbReference type="GO" id="GO:0006006">
    <property type="term" value="P:glucose metabolic process"/>
    <property type="evidence" value="ECO:0007669"/>
    <property type="project" value="UniProtKB-KW"/>
</dbReference>
<dbReference type="HAMAP" id="MF_00966">
    <property type="entry name" value="G6PD"/>
    <property type="match status" value="1"/>
</dbReference>
<feature type="binding site" evidence="6">
    <location>
        <begin position="84"/>
        <end position="85"/>
    </location>
    <ligand>
        <name>NADP(+)</name>
        <dbReference type="ChEBI" id="CHEBI:58349"/>
    </ligand>
</feature>
<feature type="active site" description="Proton acceptor" evidence="6">
    <location>
        <position position="235"/>
    </location>
</feature>
<name>A0A7Y0M0I0_CELFI</name>
<feature type="region of interest" description="Disordered" evidence="7">
    <location>
        <begin position="452"/>
        <end position="490"/>
    </location>
</feature>
<proteinExistence type="inferred from homology"/>
<dbReference type="EMBL" id="JABCJJ010000038">
    <property type="protein sequence ID" value="NMR21505.1"/>
    <property type="molecule type" value="Genomic_DNA"/>
</dbReference>
<evidence type="ECO:0000256" key="4">
    <source>
        <dbReference type="ARBA" id="ARBA00023002"/>
    </source>
</evidence>
<organism evidence="10 11">
    <name type="scientific">Cellulomonas fimi</name>
    <dbReference type="NCBI Taxonomy" id="1708"/>
    <lineage>
        <taxon>Bacteria</taxon>
        <taxon>Bacillati</taxon>
        <taxon>Actinomycetota</taxon>
        <taxon>Actinomycetes</taxon>
        <taxon>Micrococcales</taxon>
        <taxon>Cellulomonadaceae</taxon>
        <taxon>Cellulomonas</taxon>
    </lineage>
</organism>
<dbReference type="Proteomes" id="UP000562124">
    <property type="component" value="Unassembled WGS sequence"/>
</dbReference>
<feature type="binding site" evidence="6">
    <location>
        <position position="339"/>
    </location>
    <ligand>
        <name>substrate</name>
    </ligand>
</feature>
<dbReference type="GO" id="GO:0005829">
    <property type="term" value="C:cytosol"/>
    <property type="evidence" value="ECO:0007669"/>
    <property type="project" value="TreeGrafter"/>
</dbReference>
<keyword evidence="3 6" id="KW-0521">NADP</keyword>
<dbReference type="GO" id="GO:0004345">
    <property type="term" value="F:glucose-6-phosphate dehydrogenase activity"/>
    <property type="evidence" value="ECO:0007669"/>
    <property type="project" value="UniProtKB-UniRule"/>
</dbReference>
<evidence type="ECO:0000256" key="7">
    <source>
        <dbReference type="SAM" id="MobiDB-lite"/>
    </source>
</evidence>
<feature type="binding site" evidence="6">
    <location>
        <position position="177"/>
    </location>
    <ligand>
        <name>substrate</name>
    </ligand>
</feature>
<dbReference type="GO" id="GO:0009051">
    <property type="term" value="P:pentose-phosphate shunt, oxidative branch"/>
    <property type="evidence" value="ECO:0007669"/>
    <property type="project" value="TreeGrafter"/>
</dbReference>
<dbReference type="SUPFAM" id="SSF51735">
    <property type="entry name" value="NAD(P)-binding Rossmann-fold domains"/>
    <property type="match status" value="1"/>
</dbReference>
<keyword evidence="2 6" id="KW-0313">Glucose metabolism</keyword>
<reference evidence="10 11" key="1">
    <citation type="submission" date="2020-04" db="EMBL/GenBank/DDBJ databases">
        <title>Sequencing and Assembly of C. fimi.</title>
        <authorList>
            <person name="Ramsey A.R."/>
        </authorList>
    </citation>
    <scope>NUCLEOTIDE SEQUENCE [LARGE SCALE GENOMIC DNA]</scope>
    <source>
        <strain evidence="10 11">SB</strain>
    </source>
</reference>
<evidence type="ECO:0000259" key="9">
    <source>
        <dbReference type="Pfam" id="PF02781"/>
    </source>
</evidence>
<feature type="binding site" evidence="6">
    <location>
        <position position="143"/>
    </location>
    <ligand>
        <name>NADP(+)</name>
        <dbReference type="ChEBI" id="CHEBI:58349"/>
    </ligand>
</feature>
<feature type="binding site" evidence="6">
    <location>
        <position position="173"/>
    </location>
    <ligand>
        <name>substrate</name>
    </ligand>
</feature>
<comment type="catalytic activity">
    <reaction evidence="6">
        <text>D-glucose 6-phosphate + NADP(+) = 6-phospho-D-glucono-1,5-lactone + NADPH + H(+)</text>
        <dbReference type="Rhea" id="RHEA:15841"/>
        <dbReference type="ChEBI" id="CHEBI:15378"/>
        <dbReference type="ChEBI" id="CHEBI:57783"/>
        <dbReference type="ChEBI" id="CHEBI:57955"/>
        <dbReference type="ChEBI" id="CHEBI:58349"/>
        <dbReference type="ChEBI" id="CHEBI:61548"/>
        <dbReference type="EC" id="1.1.1.49"/>
    </reaction>
</comment>
<dbReference type="PANTHER" id="PTHR23429">
    <property type="entry name" value="GLUCOSE-6-PHOSPHATE 1-DEHYDROGENASE G6PD"/>
    <property type="match status" value="1"/>
</dbReference>
<dbReference type="Gene3D" id="3.40.50.720">
    <property type="entry name" value="NAD(P)-binding Rossmann-like Domain"/>
    <property type="match status" value="1"/>
</dbReference>
<comment type="caution">
    <text evidence="10">The sequence shown here is derived from an EMBL/GenBank/DDBJ whole genome shotgun (WGS) entry which is preliminary data.</text>
</comment>
<dbReference type="SUPFAM" id="SSF55347">
    <property type="entry name" value="Glyceraldehyde-3-phosphate dehydrogenase-like, C-terminal domain"/>
    <property type="match status" value="1"/>
</dbReference>
<keyword evidence="4 6" id="KW-0560">Oxidoreductase</keyword>
<dbReference type="InterPro" id="IPR022674">
    <property type="entry name" value="G6P_DH_NAD-bd"/>
</dbReference>
<dbReference type="Pfam" id="PF00479">
    <property type="entry name" value="G6PD_N"/>
    <property type="match status" value="1"/>
</dbReference>
<dbReference type="RefSeq" id="WP_169325877.1">
    <property type="nucleotide sequence ID" value="NZ_JABCJJ010000038.1"/>
</dbReference>
<feature type="domain" description="Glucose-6-phosphate dehydrogenase C-terminal" evidence="9">
    <location>
        <begin position="186"/>
        <end position="463"/>
    </location>
</feature>
<comment type="caution">
    <text evidence="6">Lacks conserved residue(s) required for the propagation of feature annotation.</text>
</comment>
<evidence type="ECO:0000259" key="8">
    <source>
        <dbReference type="Pfam" id="PF00479"/>
    </source>
</evidence>
<protein>
    <recommendedName>
        <fullName evidence="6">Glucose-6-phosphate 1-dehydrogenase</fullName>
        <shortName evidence="6">G6PD</shortName>
        <ecNumber evidence="6">1.1.1.49</ecNumber>
    </recommendedName>
</protein>
<evidence type="ECO:0000313" key="10">
    <source>
        <dbReference type="EMBL" id="NMR21505.1"/>
    </source>
</evidence>
<evidence type="ECO:0000313" key="11">
    <source>
        <dbReference type="Proteomes" id="UP000562124"/>
    </source>
</evidence>
<comment type="similarity">
    <text evidence="6">Belongs to the glucose-6-phosphate dehydrogenase family.</text>
</comment>
<evidence type="ECO:0000256" key="1">
    <source>
        <dbReference type="ARBA" id="ARBA00004937"/>
    </source>
</evidence>
<keyword evidence="5 6" id="KW-0119">Carbohydrate metabolism</keyword>
<dbReference type="Pfam" id="PF02781">
    <property type="entry name" value="G6PD_C"/>
    <property type="match status" value="1"/>
</dbReference>
<dbReference type="AlphaFoldDB" id="A0A7Y0M0I0"/>
<accession>A0A7Y0M0I0</accession>
<evidence type="ECO:0000256" key="3">
    <source>
        <dbReference type="ARBA" id="ARBA00022857"/>
    </source>
</evidence>
<dbReference type="InterPro" id="IPR001282">
    <property type="entry name" value="G6P_DH"/>
</dbReference>
<dbReference type="GO" id="GO:0050661">
    <property type="term" value="F:NADP binding"/>
    <property type="evidence" value="ECO:0007669"/>
    <property type="project" value="UniProtKB-UniRule"/>
</dbReference>
<dbReference type="Gene3D" id="3.30.360.10">
    <property type="entry name" value="Dihydrodipicolinate Reductase, domain 2"/>
    <property type="match status" value="1"/>
</dbReference>
<dbReference type="InterPro" id="IPR036291">
    <property type="entry name" value="NAD(P)-bd_dom_sf"/>
</dbReference>
<sequence length="490" mass="53037">MSATIIVLGATGDLTRRYLLPGIAQLVAGGQLGDDVLLVGVAQDDLDDTSFRAQVAERLEQTAGQVDAGVREAVAAGSRYVRGDVTSTETLAAALAVPATVDRHDAEEPVVLYLALPHVLFEPVVEALAGCALPPQLRVVVEKPFGEDLAGAKSLNAALARVLREEQVFRVDHFLAKQTVLNLLGLRFANRVFEPLWTSREVAAIDIVFDETVDAQERAAYYDRSGALRDMVQNHLLQMLTLIAMEEPASLDPADLSARKVEVLRAVPTMSRAEVDARTVRGRYTAGSVTGRDGSRDVAAYTDAPGVEAGRDTETHAEVVLHVETPRWHGVPFRLRTGKALERDRREVVVHFRPMPGSVFDDAAPNELRLELDPDKMFLRINVNGIGDPFDLETVELDLELPRQVPTPYGQLILAILEGDTRLSARAEEAEEAWRIVEPILAAWADGASPLREYAAGSDGPAGDDVGSDSVGASEGGDEPPEQPDETRQA</sequence>
<dbReference type="UniPathway" id="UPA00115">
    <property type="reaction ID" value="UER00408"/>
</dbReference>
<dbReference type="EC" id="1.1.1.49" evidence="6"/>
<dbReference type="InterPro" id="IPR022675">
    <property type="entry name" value="G6P_DH_C"/>
</dbReference>
<evidence type="ECO:0000256" key="2">
    <source>
        <dbReference type="ARBA" id="ARBA00022526"/>
    </source>
</evidence>